<dbReference type="EMBL" id="AWUE01024448">
    <property type="protein sequence ID" value="OMO50684.1"/>
    <property type="molecule type" value="Genomic_DNA"/>
</dbReference>
<proteinExistence type="predicted"/>
<evidence type="ECO:0000313" key="2">
    <source>
        <dbReference type="EMBL" id="OMO50684.1"/>
    </source>
</evidence>
<protein>
    <submittedName>
        <fullName evidence="2">Uncharacterized protein</fullName>
    </submittedName>
</protein>
<dbReference type="Proteomes" id="UP000187203">
    <property type="component" value="Unassembled WGS sequence"/>
</dbReference>
<sequence length="56" mass="6434">MELPLLCPFVNCVLVLAKFPIYFPYFVCLWLNFTTSHMFLCLASDPCIAGRMESRA</sequence>
<keyword evidence="1" id="KW-1133">Transmembrane helix</keyword>
<feature type="transmembrane region" description="Helical" evidence="1">
    <location>
        <begin position="22"/>
        <end position="43"/>
    </location>
</feature>
<name>A0A1R3FXW3_9ROSI</name>
<keyword evidence="1" id="KW-0472">Membrane</keyword>
<comment type="caution">
    <text evidence="2">The sequence shown here is derived from an EMBL/GenBank/DDBJ whole genome shotgun (WGS) entry which is preliminary data.</text>
</comment>
<keyword evidence="1" id="KW-0812">Transmembrane</keyword>
<keyword evidence="3" id="KW-1185">Reference proteome</keyword>
<organism evidence="2 3">
    <name type="scientific">Corchorus olitorius</name>
    <dbReference type="NCBI Taxonomy" id="93759"/>
    <lineage>
        <taxon>Eukaryota</taxon>
        <taxon>Viridiplantae</taxon>
        <taxon>Streptophyta</taxon>
        <taxon>Embryophyta</taxon>
        <taxon>Tracheophyta</taxon>
        <taxon>Spermatophyta</taxon>
        <taxon>Magnoliopsida</taxon>
        <taxon>eudicotyledons</taxon>
        <taxon>Gunneridae</taxon>
        <taxon>Pentapetalae</taxon>
        <taxon>rosids</taxon>
        <taxon>malvids</taxon>
        <taxon>Malvales</taxon>
        <taxon>Malvaceae</taxon>
        <taxon>Grewioideae</taxon>
        <taxon>Apeibeae</taxon>
        <taxon>Corchorus</taxon>
    </lineage>
</organism>
<reference evidence="3" key="1">
    <citation type="submission" date="2013-09" db="EMBL/GenBank/DDBJ databases">
        <title>Corchorus olitorius genome sequencing.</title>
        <authorList>
            <person name="Alam M."/>
            <person name="Haque M.S."/>
            <person name="Islam M.S."/>
            <person name="Emdad E.M."/>
            <person name="Islam M.M."/>
            <person name="Ahmed B."/>
            <person name="Halim A."/>
            <person name="Hossen Q.M.M."/>
            <person name="Hossain M.Z."/>
            <person name="Ahmed R."/>
            <person name="Khan M.M."/>
            <person name="Islam R."/>
            <person name="Rashid M.M."/>
            <person name="Khan S.A."/>
            <person name="Rahman M.S."/>
            <person name="Alam M."/>
            <person name="Yahiya A.S."/>
            <person name="Khan M.S."/>
            <person name="Azam M.S."/>
            <person name="Haque T."/>
            <person name="Lashkar M.Z.H."/>
            <person name="Akhand A.I."/>
            <person name="Morshed G."/>
            <person name="Roy S."/>
            <person name="Uddin K.S."/>
            <person name="Rabeya T."/>
            <person name="Hossain A.S."/>
            <person name="Chowdhury A."/>
            <person name="Snigdha A.R."/>
            <person name="Mortoza M.S."/>
            <person name="Matin S.A."/>
            <person name="Hoque S.M.E."/>
            <person name="Islam M.K."/>
            <person name="Roy D.K."/>
            <person name="Haider R."/>
            <person name="Moosa M.M."/>
            <person name="Elias S.M."/>
            <person name="Hasan A.M."/>
            <person name="Jahan S."/>
            <person name="Shafiuddin M."/>
            <person name="Mahmood N."/>
            <person name="Shommy N.S."/>
        </authorList>
    </citation>
    <scope>NUCLEOTIDE SEQUENCE [LARGE SCALE GENOMIC DNA]</scope>
    <source>
        <strain evidence="3">cv. O-4</strain>
    </source>
</reference>
<evidence type="ECO:0000256" key="1">
    <source>
        <dbReference type="SAM" id="Phobius"/>
    </source>
</evidence>
<gene>
    <name evidence="2" type="ORF">COLO4_37927</name>
</gene>
<evidence type="ECO:0000313" key="3">
    <source>
        <dbReference type="Proteomes" id="UP000187203"/>
    </source>
</evidence>
<dbReference type="AlphaFoldDB" id="A0A1R3FXW3"/>
<accession>A0A1R3FXW3</accession>